<evidence type="ECO:0000313" key="2">
    <source>
        <dbReference type="EMBL" id="CQR62546.1"/>
    </source>
</evidence>
<reference evidence="2 3" key="1">
    <citation type="submission" date="2015-02" db="EMBL/GenBank/DDBJ databases">
        <authorList>
            <person name="Gomez-Escribano P.J."/>
        </authorList>
    </citation>
    <scope>NUCLEOTIDE SEQUENCE [LARGE SCALE GENOMIC DNA]</scope>
    <source>
        <strain evidence="3">C34 (DSM 42122 / NRRL B-24963)</strain>
    </source>
</reference>
<name>A0A0F7W0P6_STRLW</name>
<organism evidence="2 3">
    <name type="scientific">Streptomyces leeuwenhoekii</name>
    <dbReference type="NCBI Taxonomy" id="1437453"/>
    <lineage>
        <taxon>Bacteria</taxon>
        <taxon>Bacillati</taxon>
        <taxon>Actinomycetota</taxon>
        <taxon>Actinomycetes</taxon>
        <taxon>Kitasatosporales</taxon>
        <taxon>Streptomycetaceae</taxon>
        <taxon>Streptomyces</taxon>
    </lineage>
</organism>
<accession>A0A0F7W0P6</accession>
<proteinExistence type="predicted"/>
<evidence type="ECO:0000256" key="1">
    <source>
        <dbReference type="SAM" id="MobiDB-lite"/>
    </source>
</evidence>
<protein>
    <submittedName>
        <fullName evidence="2">Uncharacterized protein</fullName>
    </submittedName>
</protein>
<sequence>MVARPGGNPPARLAAVPENPTDLHTVHRCLISELNASQLRDSLPDLPRPVRAGIAGHPPAGSAGPRTV</sequence>
<gene>
    <name evidence="2" type="primary">sle_30850</name>
</gene>
<dbReference type="AlphaFoldDB" id="A0A0F7W0P6"/>
<dbReference type="Proteomes" id="UP000035016">
    <property type="component" value="Chromosome Chromosome"/>
</dbReference>
<dbReference type="EMBL" id="LN831790">
    <property type="protein sequence ID" value="CQR62546.1"/>
    <property type="molecule type" value="Genomic_DNA"/>
</dbReference>
<feature type="region of interest" description="Disordered" evidence="1">
    <location>
        <begin position="41"/>
        <end position="68"/>
    </location>
</feature>
<dbReference type="KEGG" id="sle:sle_30850"/>
<evidence type="ECO:0000313" key="3">
    <source>
        <dbReference type="Proteomes" id="UP000035016"/>
    </source>
</evidence>